<dbReference type="InterPro" id="IPR016169">
    <property type="entry name" value="FAD-bd_PCMH_sub2"/>
</dbReference>
<comment type="caution">
    <text evidence="5">The sequence shown here is derived from an EMBL/GenBank/DDBJ whole genome shotgun (WGS) entry which is preliminary data.</text>
</comment>
<evidence type="ECO:0000256" key="3">
    <source>
        <dbReference type="ARBA" id="ARBA00023002"/>
    </source>
</evidence>
<dbReference type="InterPro" id="IPR051312">
    <property type="entry name" value="Diverse_Substr_Oxidored"/>
</dbReference>
<evidence type="ECO:0000313" key="5">
    <source>
        <dbReference type="EMBL" id="PQP20008.1"/>
    </source>
</evidence>
<dbReference type="PROSITE" id="PS51387">
    <property type="entry name" value="FAD_PCMH"/>
    <property type="match status" value="1"/>
</dbReference>
<gene>
    <name evidence="5" type="ORF">C5613_29070</name>
</gene>
<dbReference type="SUPFAM" id="SSF55447">
    <property type="entry name" value="CO dehydrogenase flavoprotein C-terminal domain-like"/>
    <property type="match status" value="1"/>
</dbReference>
<dbReference type="GO" id="GO:0016491">
    <property type="term" value="F:oxidoreductase activity"/>
    <property type="evidence" value="ECO:0007669"/>
    <property type="project" value="UniProtKB-KW"/>
</dbReference>
<dbReference type="SUPFAM" id="SSF56176">
    <property type="entry name" value="FAD-binding/transporter-associated domain-like"/>
    <property type="match status" value="1"/>
</dbReference>
<dbReference type="EMBL" id="PUIO01000042">
    <property type="protein sequence ID" value="PQP20008.1"/>
    <property type="molecule type" value="Genomic_DNA"/>
</dbReference>
<dbReference type="PANTHER" id="PTHR42659:SF2">
    <property type="entry name" value="XANTHINE DEHYDROGENASE SUBUNIT C-RELATED"/>
    <property type="match status" value="1"/>
</dbReference>
<dbReference type="InterPro" id="IPR036683">
    <property type="entry name" value="CO_DH_flav_C_dom_sf"/>
</dbReference>
<dbReference type="Gene3D" id="3.30.390.50">
    <property type="entry name" value="CO dehydrogenase flavoprotein, C-terminal domain"/>
    <property type="match status" value="1"/>
</dbReference>
<evidence type="ECO:0000313" key="6">
    <source>
        <dbReference type="Proteomes" id="UP000239290"/>
    </source>
</evidence>
<keyword evidence="3" id="KW-0560">Oxidoreductase</keyword>
<dbReference type="Gene3D" id="3.30.465.10">
    <property type="match status" value="1"/>
</dbReference>
<accession>A0A2S8IZ52</accession>
<dbReference type="InterPro" id="IPR016166">
    <property type="entry name" value="FAD-bd_PCMH"/>
</dbReference>
<dbReference type="Pfam" id="PF00941">
    <property type="entry name" value="FAD_binding_5"/>
    <property type="match status" value="1"/>
</dbReference>
<dbReference type="InterPro" id="IPR002346">
    <property type="entry name" value="Mopterin_DH_FAD-bd"/>
</dbReference>
<dbReference type="InterPro" id="IPR036318">
    <property type="entry name" value="FAD-bd_PCMH-like_sf"/>
</dbReference>
<evidence type="ECO:0000256" key="2">
    <source>
        <dbReference type="ARBA" id="ARBA00022827"/>
    </source>
</evidence>
<dbReference type="AlphaFoldDB" id="A0A2S8IZ52"/>
<feature type="domain" description="FAD-binding PCMH-type" evidence="4">
    <location>
        <begin position="23"/>
        <end position="199"/>
    </location>
</feature>
<evidence type="ECO:0000256" key="1">
    <source>
        <dbReference type="ARBA" id="ARBA00022630"/>
    </source>
</evidence>
<dbReference type="InterPro" id="IPR005107">
    <property type="entry name" value="CO_DH_flav_C"/>
</dbReference>
<evidence type="ECO:0000259" key="4">
    <source>
        <dbReference type="PROSITE" id="PS51387"/>
    </source>
</evidence>
<dbReference type="InterPro" id="IPR016167">
    <property type="entry name" value="FAD-bd_PCMH_sub1"/>
</dbReference>
<organism evidence="5 6">
    <name type="scientific">Rhodococcus opacus</name>
    <name type="common">Nocardia opaca</name>
    <dbReference type="NCBI Taxonomy" id="37919"/>
    <lineage>
        <taxon>Bacteria</taxon>
        <taxon>Bacillati</taxon>
        <taxon>Actinomycetota</taxon>
        <taxon>Actinomycetes</taxon>
        <taxon>Mycobacteriales</taxon>
        <taxon>Nocardiaceae</taxon>
        <taxon>Rhodococcus</taxon>
    </lineage>
</organism>
<keyword evidence="1" id="KW-0285">Flavoprotein</keyword>
<dbReference type="GO" id="GO:0071949">
    <property type="term" value="F:FAD binding"/>
    <property type="evidence" value="ECO:0007669"/>
    <property type="project" value="InterPro"/>
</dbReference>
<proteinExistence type="predicted"/>
<dbReference type="Gene3D" id="3.30.43.10">
    <property type="entry name" value="Uridine Diphospho-n-acetylenolpyruvylglucosamine Reductase, domain 2"/>
    <property type="match status" value="1"/>
</dbReference>
<sequence>MAAQRSKRACCYLRPAQSGCQRVIRTNLRYHRPDSLAAASDLLWSHRQDIAVLGGGTHLLPRMTRDQESVSHIVDLKALGLDGVNISANGVSIGSRVTYDQVLRHDALTRILPLLARVSHGVTGGRQVRNIGTLGGSACFAMPGSDMPGALVGLRSRFRIHGPTGFREVDSTDFFTSAFVNALEPGEFLHSFDILDIPTATGYHKIKHSAGSWPIATATAALWEGQRLEITLGGVQETPVRIDVTKVADQPEEFAAAIDAAITEPWDDVLAPGSYRRRVAAAAAKRALSELRRRVA</sequence>
<protein>
    <recommendedName>
        <fullName evidence="4">FAD-binding PCMH-type domain-containing protein</fullName>
    </recommendedName>
</protein>
<dbReference type="SMART" id="SM01092">
    <property type="entry name" value="CO_deh_flav_C"/>
    <property type="match status" value="1"/>
</dbReference>
<keyword evidence="2" id="KW-0274">FAD</keyword>
<dbReference type="Proteomes" id="UP000239290">
    <property type="component" value="Unassembled WGS sequence"/>
</dbReference>
<name>A0A2S8IZ52_RHOOP</name>
<reference evidence="6" key="1">
    <citation type="submission" date="2018-02" db="EMBL/GenBank/DDBJ databases">
        <title>Draft genome sequencing of Rhodococcus opacus KU647198.</title>
        <authorList>
            <person name="Zheng B.-X."/>
        </authorList>
    </citation>
    <scope>NUCLEOTIDE SEQUENCE [LARGE SCALE GENOMIC DNA]</scope>
    <source>
        <strain evidence="6">04-OD7</strain>
    </source>
</reference>
<dbReference type="PANTHER" id="PTHR42659">
    <property type="entry name" value="XANTHINE DEHYDROGENASE SUBUNIT C-RELATED"/>
    <property type="match status" value="1"/>
</dbReference>